<dbReference type="EMBL" id="JADLQX010000010">
    <property type="protein sequence ID" value="MBF6299021.1"/>
    <property type="molecule type" value="Genomic_DNA"/>
</dbReference>
<evidence type="ECO:0000313" key="4">
    <source>
        <dbReference type="Proteomes" id="UP000702209"/>
    </source>
</evidence>
<dbReference type="InterPro" id="IPR010998">
    <property type="entry name" value="Integrase_recombinase_N"/>
</dbReference>
<accession>A0ABS0CRU8</accession>
<evidence type="ECO:0000313" key="3">
    <source>
        <dbReference type="EMBL" id="MBF6299021.1"/>
    </source>
</evidence>
<dbReference type="InterPro" id="IPR011010">
    <property type="entry name" value="DNA_brk_join_enz"/>
</dbReference>
<dbReference type="Gene3D" id="1.10.150.130">
    <property type="match status" value="1"/>
</dbReference>
<keyword evidence="4" id="KW-1185">Reference proteome</keyword>
<sequence>MTVAALNPGEDQHRRSPFAGADICALAGLSLPVGASRPFFEHDLWDFTEVIGLPVQMSMVNRRFVFTTITEPRWRLLAKEQIVAMLAPRHDAVALLPRGYRTPLHLNTTKARLDELTRFLAWLTAEQVTSLAAVTDTDCENYLAHRRYILDDNGHVVGERSPATRRAAAQIVVDLINHRELFTSDRVPAALRPWGGAAPSAIAEMPCGTGHNKTQPLNDTILRPLLNAATYLVDVIAPHAITLARQVTDADRKWSIRQGAHTPTGRLPLAEFTRLLAGYRRRAEPLPILPEHWVRQRIARGWSPQDPLLTISLGVLARQAGFTQFMTDWLPHLRPRIEATLDAVGAQRQFARSAAAVERADTGDQVCWTVPLDREQAVAVVGIVRTAAITVLAALSGMRSSELMELEVGCCRPPERYGPDLVRYRLASRVVKGQRLGGVDDEWVVIEPVYRAVQLLERLHDEPEPGAPLLGRFAFDIRFTWLRNWVNGPTGQRLGLAPIPDTAVSLRALRRTLAIELAYRPGGMLAAKWHLKHIAVATTEGYVSKPGGAQAELLAEANKHETDRNLELVLTEFRNYQQGIMPAGPGARELTEFFTHVDGKLLDPAAPKTQASDREILNLLTKRARTLHLGTANYCWFTDPSRALCLKLAGTPHADRPLAGMCDSARCPQATHHAQHRPVWAEHAEQTKTFLGSLGATRRTDKARLQADYDRALRVIDAIDAAAATTGIPQDHA</sequence>
<organism evidence="3 4">
    <name type="scientific">Nocardia amamiensis</name>
    <dbReference type="NCBI Taxonomy" id="404578"/>
    <lineage>
        <taxon>Bacteria</taxon>
        <taxon>Bacillati</taxon>
        <taxon>Actinomycetota</taxon>
        <taxon>Actinomycetes</taxon>
        <taxon>Mycobacteriales</taxon>
        <taxon>Nocardiaceae</taxon>
        <taxon>Nocardia</taxon>
    </lineage>
</organism>
<dbReference type="SUPFAM" id="SSF56349">
    <property type="entry name" value="DNA breaking-rejoining enzymes"/>
    <property type="match status" value="1"/>
</dbReference>
<evidence type="ECO:0000256" key="1">
    <source>
        <dbReference type="ARBA" id="ARBA00023125"/>
    </source>
</evidence>
<proteinExistence type="predicted"/>
<reference evidence="3 4" key="1">
    <citation type="submission" date="2020-10" db="EMBL/GenBank/DDBJ databases">
        <title>Identification of Nocardia species via Next-generation sequencing and recognition of intraspecies genetic diversity.</title>
        <authorList>
            <person name="Li P."/>
            <person name="Li P."/>
            <person name="Lu B."/>
        </authorList>
    </citation>
    <scope>NUCLEOTIDE SEQUENCE [LARGE SCALE GENOMIC DNA]</scope>
    <source>
        <strain evidence="3 4">BJ06-0157</strain>
    </source>
</reference>
<gene>
    <name evidence="3" type="ORF">IU459_15925</name>
</gene>
<protein>
    <submittedName>
        <fullName evidence="3">Site-specific integrase</fullName>
    </submittedName>
</protein>
<dbReference type="Proteomes" id="UP000702209">
    <property type="component" value="Unassembled WGS sequence"/>
</dbReference>
<comment type="caution">
    <text evidence="3">The sequence shown here is derived from an EMBL/GenBank/DDBJ whole genome shotgun (WGS) entry which is preliminary data.</text>
</comment>
<keyword evidence="2" id="KW-0233">DNA recombination</keyword>
<name>A0ABS0CRU8_9NOCA</name>
<dbReference type="Gene3D" id="1.10.443.10">
    <property type="entry name" value="Intergrase catalytic core"/>
    <property type="match status" value="1"/>
</dbReference>
<keyword evidence="1" id="KW-0238">DNA-binding</keyword>
<dbReference type="InterPro" id="IPR013762">
    <property type="entry name" value="Integrase-like_cat_sf"/>
</dbReference>
<dbReference type="RefSeq" id="WP_195130293.1">
    <property type="nucleotide sequence ID" value="NZ_JADLQX010000010.1"/>
</dbReference>
<evidence type="ECO:0000256" key="2">
    <source>
        <dbReference type="ARBA" id="ARBA00023172"/>
    </source>
</evidence>